<evidence type="ECO:0000256" key="3">
    <source>
        <dbReference type="ARBA" id="ARBA00023163"/>
    </source>
</evidence>
<evidence type="ECO:0000256" key="2">
    <source>
        <dbReference type="ARBA" id="ARBA00023125"/>
    </source>
</evidence>
<dbReference type="PROSITE" id="PS51464">
    <property type="entry name" value="SIS"/>
    <property type="match status" value="1"/>
</dbReference>
<dbReference type="GO" id="GO:0097367">
    <property type="term" value="F:carbohydrate derivative binding"/>
    <property type="evidence" value="ECO:0007669"/>
    <property type="project" value="InterPro"/>
</dbReference>
<dbReference type="InterPro" id="IPR009057">
    <property type="entry name" value="Homeodomain-like_sf"/>
</dbReference>
<evidence type="ECO:0000313" key="7">
    <source>
        <dbReference type="EMBL" id="MBP2065671.1"/>
    </source>
</evidence>
<sequence length="299" mass="31899">MEMAELPEGAPLQQRVAAAWPRLAPAEQKVAAFLKEHPQEVGFSSASELGALTGTSDATVVRTAKALGYSGFTGLKHAVARSLATLMRPSARLRSRVEHMAGSTEELLDRVFEDAAEVIHETRRSLRADAFAAAVERLLPAKEVMTFGAGPSGIIAEYLALRLNRLGLKARHTADMGFRLPDALVRLSADDIVVIFAPARLFKEIEVIIDHAEEVGAPVVLITDALGPALGDRVAVTLLATLSASGATRETLGSLAVVDALALAVASRLGERALETSELLTRLRGHFLPPNSPRHGRDE</sequence>
<evidence type="ECO:0000313" key="6">
    <source>
        <dbReference type="EMBL" id="CDR03365.1"/>
    </source>
</evidence>
<evidence type="ECO:0000259" key="4">
    <source>
        <dbReference type="PROSITE" id="PS51071"/>
    </source>
</evidence>
<dbReference type="InterPro" id="IPR000281">
    <property type="entry name" value="HTH_RpiR"/>
</dbReference>
<keyword evidence="1" id="KW-0805">Transcription regulation</keyword>
<evidence type="ECO:0000256" key="1">
    <source>
        <dbReference type="ARBA" id="ARBA00023015"/>
    </source>
</evidence>
<keyword evidence="8" id="KW-1185">Reference proteome</keyword>
<dbReference type="Proteomes" id="UP000756710">
    <property type="component" value="Unassembled WGS sequence"/>
</dbReference>
<proteinExistence type="predicted"/>
<dbReference type="SUPFAM" id="SSF46689">
    <property type="entry name" value="Homeodomain-like"/>
    <property type="match status" value="1"/>
</dbReference>
<dbReference type="InterPro" id="IPR035472">
    <property type="entry name" value="RpiR-like_SIS"/>
</dbReference>
<feature type="domain" description="SIS" evidence="5">
    <location>
        <begin position="134"/>
        <end position="271"/>
    </location>
</feature>
<organism evidence="6">
    <name type="scientific">Streptomyces iranensis</name>
    <dbReference type="NCBI Taxonomy" id="576784"/>
    <lineage>
        <taxon>Bacteria</taxon>
        <taxon>Bacillati</taxon>
        <taxon>Actinomycetota</taxon>
        <taxon>Actinomycetes</taxon>
        <taxon>Kitasatosporales</taxon>
        <taxon>Streptomycetaceae</taxon>
        <taxon>Streptomyces</taxon>
        <taxon>Streptomyces violaceusniger group</taxon>
    </lineage>
</organism>
<dbReference type="Pfam" id="PF01380">
    <property type="entry name" value="SIS"/>
    <property type="match status" value="1"/>
</dbReference>
<feature type="domain" description="HTH rpiR-type" evidence="4">
    <location>
        <begin position="10"/>
        <end position="86"/>
    </location>
</feature>
<dbReference type="GO" id="GO:1901135">
    <property type="term" value="P:carbohydrate derivative metabolic process"/>
    <property type="evidence" value="ECO:0007669"/>
    <property type="project" value="InterPro"/>
</dbReference>
<dbReference type="InterPro" id="IPR001347">
    <property type="entry name" value="SIS_dom"/>
</dbReference>
<reference evidence="7 8" key="2">
    <citation type="submission" date="2021-03" db="EMBL/GenBank/DDBJ databases">
        <title>Genomic Encyclopedia of Type Strains, Phase IV (KMG-IV): sequencing the most valuable type-strain genomes for metagenomic binning, comparative biology and taxonomic classification.</title>
        <authorList>
            <person name="Goeker M."/>
        </authorList>
    </citation>
    <scope>NUCLEOTIDE SEQUENCE [LARGE SCALE GENOMIC DNA]</scope>
    <source>
        <strain evidence="7 8">DSM 41954</strain>
    </source>
</reference>
<dbReference type="AlphaFoldDB" id="A0A060ZDU2"/>
<dbReference type="InterPro" id="IPR036388">
    <property type="entry name" value="WH-like_DNA-bd_sf"/>
</dbReference>
<dbReference type="Gene3D" id="1.10.10.10">
    <property type="entry name" value="Winged helix-like DNA-binding domain superfamily/Winged helix DNA-binding domain"/>
    <property type="match status" value="1"/>
</dbReference>
<dbReference type="InterPro" id="IPR046348">
    <property type="entry name" value="SIS_dom_sf"/>
</dbReference>
<dbReference type="PROSITE" id="PS51071">
    <property type="entry name" value="HTH_RPIR"/>
    <property type="match status" value="1"/>
</dbReference>
<dbReference type="PANTHER" id="PTHR30514">
    <property type="entry name" value="GLUCOKINASE"/>
    <property type="match status" value="1"/>
</dbReference>
<dbReference type="Pfam" id="PF01418">
    <property type="entry name" value="HTH_6"/>
    <property type="match status" value="1"/>
</dbReference>
<gene>
    <name evidence="7" type="ORF">J2Z30_006713</name>
    <name evidence="6" type="ORF">SIRAN1176</name>
</gene>
<dbReference type="Gene3D" id="3.40.50.10490">
    <property type="entry name" value="Glucose-6-phosphate isomerase like protein, domain 1"/>
    <property type="match status" value="1"/>
</dbReference>
<dbReference type="EMBL" id="JAGGLR010000020">
    <property type="protein sequence ID" value="MBP2065671.1"/>
    <property type="molecule type" value="Genomic_DNA"/>
</dbReference>
<keyword evidence="2 7" id="KW-0238">DNA-binding</keyword>
<name>A0A060ZDU2_9ACTN</name>
<dbReference type="EMBL" id="LK022848">
    <property type="protein sequence ID" value="CDR03365.1"/>
    <property type="molecule type" value="Genomic_DNA"/>
</dbReference>
<dbReference type="InterPro" id="IPR047640">
    <property type="entry name" value="RpiR-like"/>
</dbReference>
<protein>
    <submittedName>
        <fullName evidence="7">DNA-binding MurR/RpiR family transcriptional regulator</fullName>
    </submittedName>
    <submittedName>
        <fullName evidence="6">Transcriptional regulator, RpiR family</fullName>
    </submittedName>
</protein>
<evidence type="ECO:0000259" key="5">
    <source>
        <dbReference type="PROSITE" id="PS51464"/>
    </source>
</evidence>
<accession>A0A060ZDU2</accession>
<dbReference type="CDD" id="cd05013">
    <property type="entry name" value="SIS_RpiR"/>
    <property type="match status" value="1"/>
</dbReference>
<dbReference type="GO" id="GO:0003700">
    <property type="term" value="F:DNA-binding transcription factor activity"/>
    <property type="evidence" value="ECO:0007669"/>
    <property type="project" value="InterPro"/>
</dbReference>
<dbReference type="GO" id="GO:0003677">
    <property type="term" value="F:DNA binding"/>
    <property type="evidence" value="ECO:0007669"/>
    <property type="project" value="UniProtKB-KW"/>
</dbReference>
<evidence type="ECO:0000313" key="8">
    <source>
        <dbReference type="Proteomes" id="UP000756710"/>
    </source>
</evidence>
<reference evidence="6" key="1">
    <citation type="submission" date="2014-05" db="EMBL/GenBank/DDBJ databases">
        <authorList>
            <person name="Horn Fabian"/>
        </authorList>
    </citation>
    <scope>NUCLEOTIDE SEQUENCE</scope>
</reference>
<dbReference type="HOGENOM" id="CLU_055769_1_4_11"/>
<keyword evidence="3" id="KW-0804">Transcription</keyword>
<dbReference type="RefSeq" id="WP_063790849.1">
    <property type="nucleotide sequence ID" value="NZ_BAABDR010000041.1"/>
</dbReference>
<dbReference type="SUPFAM" id="SSF53697">
    <property type="entry name" value="SIS domain"/>
    <property type="match status" value="1"/>
</dbReference>